<keyword evidence="3" id="KW-0378">Hydrolase</keyword>
<feature type="domain" description="Smr" evidence="2">
    <location>
        <begin position="108"/>
        <end position="188"/>
    </location>
</feature>
<keyword evidence="4" id="KW-1185">Reference proteome</keyword>
<evidence type="ECO:0000313" key="4">
    <source>
        <dbReference type="Proteomes" id="UP000469421"/>
    </source>
</evidence>
<feature type="compositionally biased region" description="Basic and acidic residues" evidence="1">
    <location>
        <begin position="33"/>
        <end position="48"/>
    </location>
</feature>
<keyword evidence="3" id="KW-0255">Endonuclease</keyword>
<evidence type="ECO:0000313" key="3">
    <source>
        <dbReference type="EMBL" id="MQX53685.1"/>
    </source>
</evidence>
<dbReference type="NCBIfam" id="NF033154">
    <property type="entry name" value="endonuc_SmrA"/>
    <property type="match status" value="1"/>
</dbReference>
<keyword evidence="3" id="KW-0540">Nuclease</keyword>
<dbReference type="Gene3D" id="3.30.1370.110">
    <property type="match status" value="1"/>
</dbReference>
<comment type="caution">
    <text evidence="3">The sequence shown here is derived from an EMBL/GenBank/DDBJ whole genome shotgun (WGS) entry which is preliminary data.</text>
</comment>
<dbReference type="PANTHER" id="PTHR35562">
    <property type="entry name" value="DNA ENDONUCLEASE SMRA-RELATED"/>
    <property type="match status" value="1"/>
</dbReference>
<dbReference type="InterPro" id="IPR002625">
    <property type="entry name" value="Smr_dom"/>
</dbReference>
<feature type="region of interest" description="Disordered" evidence="1">
    <location>
        <begin position="26"/>
        <end position="48"/>
    </location>
</feature>
<dbReference type="SUPFAM" id="SSF160443">
    <property type="entry name" value="SMR domain-like"/>
    <property type="match status" value="1"/>
</dbReference>
<dbReference type="SMART" id="SM00463">
    <property type="entry name" value="SMR"/>
    <property type="match status" value="1"/>
</dbReference>
<name>A0A6N7LX60_9GAMM</name>
<dbReference type="GO" id="GO:0004520">
    <property type="term" value="F:DNA endonuclease activity"/>
    <property type="evidence" value="ECO:0007669"/>
    <property type="project" value="TreeGrafter"/>
</dbReference>
<dbReference type="EMBL" id="WIRE01000001">
    <property type="protein sequence ID" value="MQX53685.1"/>
    <property type="molecule type" value="Genomic_DNA"/>
</dbReference>
<gene>
    <name evidence="3" type="primary">smrA</name>
    <name evidence="3" type="ORF">GFN93_10520</name>
</gene>
<dbReference type="Proteomes" id="UP000469421">
    <property type="component" value="Unassembled WGS sequence"/>
</dbReference>
<dbReference type="PROSITE" id="PS50828">
    <property type="entry name" value="SMR"/>
    <property type="match status" value="1"/>
</dbReference>
<evidence type="ECO:0000259" key="2">
    <source>
        <dbReference type="PROSITE" id="PS50828"/>
    </source>
</evidence>
<dbReference type="AlphaFoldDB" id="A0A6N7LX60"/>
<reference evidence="3 4" key="1">
    <citation type="submission" date="2019-10" db="EMBL/GenBank/DDBJ databases">
        <title>Alcanivorax sp.PA15-N-34 draft genome sequence.</title>
        <authorList>
            <person name="Liao X."/>
            <person name="Shao Z."/>
        </authorList>
    </citation>
    <scope>NUCLEOTIDE SEQUENCE [LARGE SCALE GENOMIC DNA]</scope>
    <source>
        <strain evidence="3 4">PA15-N-34</strain>
    </source>
</reference>
<dbReference type="PANTHER" id="PTHR35562:SF2">
    <property type="entry name" value="DNA ENDONUCLEASE SMRA-RELATED"/>
    <property type="match status" value="1"/>
</dbReference>
<dbReference type="InterPro" id="IPR047688">
    <property type="entry name" value="Endonuc_SmrA"/>
</dbReference>
<dbReference type="InterPro" id="IPR036063">
    <property type="entry name" value="Smr_dom_sf"/>
</dbReference>
<evidence type="ECO:0000256" key="1">
    <source>
        <dbReference type="SAM" id="MobiDB-lite"/>
    </source>
</evidence>
<organism evidence="3 4">
    <name type="scientific">Alcanivorax sediminis</name>
    <dbReference type="NCBI Taxonomy" id="2663008"/>
    <lineage>
        <taxon>Bacteria</taxon>
        <taxon>Pseudomonadati</taxon>
        <taxon>Pseudomonadota</taxon>
        <taxon>Gammaproteobacteria</taxon>
        <taxon>Oceanospirillales</taxon>
        <taxon>Alcanivoracaceae</taxon>
        <taxon>Alcanivorax</taxon>
    </lineage>
</organism>
<proteinExistence type="predicted"/>
<accession>A0A6N7LX60</accession>
<protein>
    <submittedName>
        <fullName evidence="3">DNA endonuclease SmrA</fullName>
    </submittedName>
</protein>
<dbReference type="Pfam" id="PF01713">
    <property type="entry name" value="Smr"/>
    <property type="match status" value="1"/>
</dbReference>
<sequence>MQYEVSDLWSSSVPSNDDDLFRLEMADVTPIKPDGRADPGKPQRKDSIREQLRRAAAVDDRRDNNPLTVPEQVEPIGPLDIIGVKKNGVQEGVYRKLRLGKYEAQDSLDLHRVRLMDARNQVHQFLTRAHENSLRAVLISHGKGLHSERPGFLKSYVMHWLHESQLVLAYHTAPANRGGTGATFVLIRKNSQARQRNREFFMEAGKNNR</sequence>